<dbReference type="AlphaFoldDB" id="A0A8S1LQH2"/>
<sequence>MGCSQISKKKTDKFQSLQLASKIISKQIAGDEVEREIFNQFCSEKYKIQKNPIVQRRAHSTMPSLTQVFNKGDTQNSYVQRQFS</sequence>
<evidence type="ECO:0000313" key="3">
    <source>
        <dbReference type="Proteomes" id="UP000692954"/>
    </source>
</evidence>
<dbReference type="EMBL" id="CAJJDN010000027">
    <property type="protein sequence ID" value="CAD8070568.1"/>
    <property type="molecule type" value="Genomic_DNA"/>
</dbReference>
<keyword evidence="3" id="KW-1185">Reference proteome</keyword>
<protein>
    <submittedName>
        <fullName evidence="2">Uncharacterized protein</fullName>
    </submittedName>
</protein>
<accession>A0A8S1LQH2</accession>
<organism evidence="2 3">
    <name type="scientific">Paramecium sonneborni</name>
    <dbReference type="NCBI Taxonomy" id="65129"/>
    <lineage>
        <taxon>Eukaryota</taxon>
        <taxon>Sar</taxon>
        <taxon>Alveolata</taxon>
        <taxon>Ciliophora</taxon>
        <taxon>Intramacronucleata</taxon>
        <taxon>Oligohymenophorea</taxon>
        <taxon>Peniculida</taxon>
        <taxon>Parameciidae</taxon>
        <taxon>Paramecium</taxon>
    </lineage>
</organism>
<dbReference type="Proteomes" id="UP000692954">
    <property type="component" value="Unassembled WGS sequence"/>
</dbReference>
<reference evidence="2" key="1">
    <citation type="submission" date="2021-01" db="EMBL/GenBank/DDBJ databases">
        <authorList>
            <consortium name="Genoscope - CEA"/>
            <person name="William W."/>
        </authorList>
    </citation>
    <scope>NUCLEOTIDE SEQUENCE</scope>
</reference>
<proteinExistence type="predicted"/>
<dbReference type="EMBL" id="CAJJDN010000027">
    <property type="protein sequence ID" value="CAD8070566.1"/>
    <property type="molecule type" value="Genomic_DNA"/>
</dbReference>
<dbReference type="OrthoDB" id="295149at2759"/>
<name>A0A8S1LQH2_9CILI</name>
<comment type="caution">
    <text evidence="2">The sequence shown here is derived from an EMBL/GenBank/DDBJ whole genome shotgun (WGS) entry which is preliminary data.</text>
</comment>
<evidence type="ECO:0000313" key="1">
    <source>
        <dbReference type="EMBL" id="CAD8070566.1"/>
    </source>
</evidence>
<gene>
    <name evidence="1" type="ORF">PSON_ATCC_30995.1.T0270059</name>
    <name evidence="2" type="ORF">PSON_ATCC_30995.1.T0270060</name>
</gene>
<evidence type="ECO:0000313" key="2">
    <source>
        <dbReference type="EMBL" id="CAD8070568.1"/>
    </source>
</evidence>